<sequence>MMEEIRNVEDGTVETYEVIETEAEDVAGVEEGEVEAIDGEETASSGAGLHAIHHQQHPQVIDMQQPQQQQQKRVRRHQCQQCPSNFPRQTELNTHKWLVHGIFCSLLVEECPEAECGFTCESKGLLLEHLYFAHNVDVKLVSAQLDTEADFDLWLQQFQYEHASEFVLCTTQSNAKYRTRLYTCVFEAQPKRCDPHKSLRVKRQCAAHLLVKVPRVEGRGKVEVLGSSHHNHVTSPLSAPARDILDTEDESVVMLPQSASLIEMFQTAQQVIQLSDELRNELANGSNTQSSDQTAQVEMKLLQLRQVLAAYDQPVCSELPTGVSGMAVVSADSVVLEEANSVVVGQQVGEEGPTVMMETLAGSGHQQQQQTATLHRRQSQVHQQQTQQIHQQLEMIDASQVVSDETGQTQQHIVHRTTRNQPQQQHIQHQEQHIIIG</sequence>
<dbReference type="InParanoid" id="A0A7M7JX51"/>
<organism evidence="3 4">
    <name type="scientific">Varroa destructor</name>
    <name type="common">Honeybee mite</name>
    <dbReference type="NCBI Taxonomy" id="109461"/>
    <lineage>
        <taxon>Eukaryota</taxon>
        <taxon>Metazoa</taxon>
        <taxon>Ecdysozoa</taxon>
        <taxon>Arthropoda</taxon>
        <taxon>Chelicerata</taxon>
        <taxon>Arachnida</taxon>
        <taxon>Acari</taxon>
        <taxon>Parasitiformes</taxon>
        <taxon>Mesostigmata</taxon>
        <taxon>Gamasina</taxon>
        <taxon>Dermanyssoidea</taxon>
        <taxon>Varroidae</taxon>
        <taxon>Varroa</taxon>
    </lineage>
</organism>
<reference evidence="3" key="1">
    <citation type="submission" date="2021-01" db="UniProtKB">
        <authorList>
            <consortium name="EnsemblMetazoa"/>
        </authorList>
    </citation>
    <scope>IDENTIFICATION</scope>
</reference>
<keyword evidence="4" id="KW-1185">Reference proteome</keyword>
<evidence type="ECO:0000313" key="4">
    <source>
        <dbReference type="Proteomes" id="UP000594260"/>
    </source>
</evidence>
<dbReference type="InterPro" id="IPR052797">
    <property type="entry name" value="RegFact_GeneExpr_CellDeath"/>
</dbReference>
<feature type="domain" description="C2H2-type" evidence="2">
    <location>
        <begin position="77"/>
        <end position="100"/>
    </location>
</feature>
<dbReference type="Proteomes" id="UP000594260">
    <property type="component" value="Unplaced"/>
</dbReference>
<dbReference type="OrthoDB" id="5855243at2759"/>
<dbReference type="InterPro" id="IPR013087">
    <property type="entry name" value="Znf_C2H2_type"/>
</dbReference>
<evidence type="ECO:0000313" key="3">
    <source>
        <dbReference type="EnsemblMetazoa" id="XP_022653948"/>
    </source>
</evidence>
<dbReference type="AlphaFoldDB" id="A0A7M7JX51"/>
<dbReference type="GeneID" id="111247388"/>
<dbReference type="SMART" id="SM00355">
    <property type="entry name" value="ZnF_C2H2"/>
    <property type="match status" value="2"/>
</dbReference>
<dbReference type="PROSITE" id="PS00028">
    <property type="entry name" value="ZINC_FINGER_C2H2_1"/>
    <property type="match status" value="2"/>
</dbReference>
<keyword evidence="1" id="KW-0479">Metal-binding</keyword>
<dbReference type="PANTHER" id="PTHR33936:SF24">
    <property type="entry name" value="C2H2-TYPE DOMAIN-CONTAINING PROTEIN"/>
    <property type="match status" value="1"/>
</dbReference>
<proteinExistence type="predicted"/>
<name>A0A7M7JX51_VARDE</name>
<dbReference type="KEGG" id="vde:111247388"/>
<dbReference type="PANTHER" id="PTHR33936">
    <property type="entry name" value="PROTEIN CBG17840"/>
    <property type="match status" value="1"/>
</dbReference>
<evidence type="ECO:0000256" key="1">
    <source>
        <dbReference type="PROSITE-ProRule" id="PRU00042"/>
    </source>
</evidence>
<evidence type="ECO:0000259" key="2">
    <source>
        <dbReference type="PROSITE" id="PS50157"/>
    </source>
</evidence>
<dbReference type="GO" id="GO:0008270">
    <property type="term" value="F:zinc ion binding"/>
    <property type="evidence" value="ECO:0007669"/>
    <property type="project" value="UniProtKB-KW"/>
</dbReference>
<keyword evidence="1" id="KW-0863">Zinc-finger</keyword>
<protein>
    <recommendedName>
        <fullName evidence="2">C2H2-type domain-containing protein</fullName>
    </recommendedName>
</protein>
<accession>A0A7M7JX51</accession>
<dbReference type="RefSeq" id="XP_022653948.1">
    <property type="nucleotide sequence ID" value="XM_022798213.1"/>
</dbReference>
<keyword evidence="1" id="KW-0862">Zinc</keyword>
<dbReference type="PROSITE" id="PS50157">
    <property type="entry name" value="ZINC_FINGER_C2H2_2"/>
    <property type="match status" value="1"/>
</dbReference>
<dbReference type="EnsemblMetazoa" id="XM_022798213">
    <property type="protein sequence ID" value="XP_022653948"/>
    <property type="gene ID" value="LOC111247388"/>
</dbReference>